<sequence>MHIESVTQVTHNKQCQQMRGSHFCYGPYKSSGVIQHRTFRLQGLQAALRARGHLCVLEETREWNIVELVVSGEVVFTCNINDLEFGGDGKLDPVCREAVAAVESAY</sequence>
<comment type="similarity">
    <text evidence="1">Belongs to the UPF0728 family.</text>
</comment>
<organism evidence="2 3">
    <name type="scientific">Haplochromis burtoni</name>
    <name type="common">Burton's mouthbrooder</name>
    <name type="synonym">Chromis burtoni</name>
    <dbReference type="NCBI Taxonomy" id="8153"/>
    <lineage>
        <taxon>Eukaryota</taxon>
        <taxon>Metazoa</taxon>
        <taxon>Chordata</taxon>
        <taxon>Craniata</taxon>
        <taxon>Vertebrata</taxon>
        <taxon>Euteleostomi</taxon>
        <taxon>Actinopterygii</taxon>
        <taxon>Neopterygii</taxon>
        <taxon>Teleostei</taxon>
        <taxon>Neoteleostei</taxon>
        <taxon>Acanthomorphata</taxon>
        <taxon>Ovalentaria</taxon>
        <taxon>Cichlomorphae</taxon>
        <taxon>Cichliformes</taxon>
        <taxon>Cichlidae</taxon>
        <taxon>African cichlids</taxon>
        <taxon>Pseudocrenilabrinae</taxon>
        <taxon>Haplochromini</taxon>
        <taxon>Haplochromis</taxon>
    </lineage>
</organism>
<reference evidence="2" key="1">
    <citation type="submission" date="2025-08" db="UniProtKB">
        <authorList>
            <consortium name="Ensembl"/>
        </authorList>
    </citation>
    <scope>IDENTIFICATION</scope>
</reference>
<protein>
    <submittedName>
        <fullName evidence="2">Chromosome 10 open reading frame 53</fullName>
    </submittedName>
</protein>
<reference evidence="2" key="2">
    <citation type="submission" date="2025-09" db="UniProtKB">
        <authorList>
            <consortium name="Ensembl"/>
        </authorList>
    </citation>
    <scope>IDENTIFICATION</scope>
</reference>
<dbReference type="GeneTree" id="ENSGT00390000002871"/>
<name>A0A3Q2W4P1_HAPBU</name>
<dbReference type="PANTHER" id="PTHR28448:SF1">
    <property type="entry name" value="UPF0728 PROTEIN C10ORF53"/>
    <property type="match status" value="1"/>
</dbReference>
<evidence type="ECO:0000313" key="3">
    <source>
        <dbReference type="Proteomes" id="UP000264840"/>
    </source>
</evidence>
<proteinExistence type="inferred from homology"/>
<keyword evidence="3" id="KW-1185">Reference proteome</keyword>
<evidence type="ECO:0000313" key="2">
    <source>
        <dbReference type="Ensembl" id="ENSHBUP00000019525.1"/>
    </source>
</evidence>
<accession>A0A3Q2W4P1</accession>
<dbReference type="PANTHER" id="PTHR28448">
    <property type="entry name" value="UPF0728 PROTEIN C10ORF53"/>
    <property type="match status" value="1"/>
</dbReference>
<evidence type="ECO:0000256" key="1">
    <source>
        <dbReference type="ARBA" id="ARBA00009973"/>
    </source>
</evidence>
<dbReference type="AlphaFoldDB" id="A0A3Q2W4P1"/>
<dbReference type="OMA" id="VFTCNIN"/>
<dbReference type="Ensembl" id="ENSHBUT00000028894.1">
    <property type="protein sequence ID" value="ENSHBUP00000019525.1"/>
    <property type="gene ID" value="ENSHBUG00000021697.1"/>
</dbReference>
<dbReference type="Proteomes" id="UP000264840">
    <property type="component" value="Unplaced"/>
</dbReference>
<dbReference type="InterPro" id="IPR027885">
    <property type="entry name" value="UPF0728"/>
</dbReference>
<dbReference type="Pfam" id="PF15092">
    <property type="entry name" value="UPF0728"/>
    <property type="match status" value="1"/>
</dbReference>